<keyword evidence="3" id="KW-1185">Reference proteome</keyword>
<dbReference type="Proteomes" id="UP000813461">
    <property type="component" value="Unassembled WGS sequence"/>
</dbReference>
<name>A0A8K0QW05_9PLEO</name>
<comment type="caution">
    <text evidence="2">The sequence shown here is derived from an EMBL/GenBank/DDBJ whole genome shotgun (WGS) entry which is preliminary data.</text>
</comment>
<dbReference type="EMBL" id="JAGMVJ010000022">
    <property type="protein sequence ID" value="KAH7073197.1"/>
    <property type="molecule type" value="Genomic_DNA"/>
</dbReference>
<gene>
    <name evidence="2" type="ORF">FB567DRAFT_195154</name>
</gene>
<keyword evidence="1" id="KW-0472">Membrane</keyword>
<proteinExistence type="predicted"/>
<evidence type="ECO:0000313" key="2">
    <source>
        <dbReference type="EMBL" id="KAH7073197.1"/>
    </source>
</evidence>
<evidence type="ECO:0000256" key="1">
    <source>
        <dbReference type="SAM" id="Phobius"/>
    </source>
</evidence>
<reference evidence="2" key="1">
    <citation type="journal article" date="2021" name="Nat. Commun.">
        <title>Genetic determinants of endophytism in the Arabidopsis root mycobiome.</title>
        <authorList>
            <person name="Mesny F."/>
            <person name="Miyauchi S."/>
            <person name="Thiergart T."/>
            <person name="Pickel B."/>
            <person name="Atanasova L."/>
            <person name="Karlsson M."/>
            <person name="Huettel B."/>
            <person name="Barry K.W."/>
            <person name="Haridas S."/>
            <person name="Chen C."/>
            <person name="Bauer D."/>
            <person name="Andreopoulos W."/>
            <person name="Pangilinan J."/>
            <person name="LaButti K."/>
            <person name="Riley R."/>
            <person name="Lipzen A."/>
            <person name="Clum A."/>
            <person name="Drula E."/>
            <person name="Henrissat B."/>
            <person name="Kohler A."/>
            <person name="Grigoriev I.V."/>
            <person name="Martin F.M."/>
            <person name="Hacquard S."/>
        </authorList>
    </citation>
    <scope>NUCLEOTIDE SEQUENCE</scope>
    <source>
        <strain evidence="2">MPI-SDFR-AT-0120</strain>
    </source>
</reference>
<keyword evidence="1" id="KW-1133">Transmembrane helix</keyword>
<organism evidence="2 3">
    <name type="scientific">Paraphoma chrysanthemicola</name>
    <dbReference type="NCBI Taxonomy" id="798071"/>
    <lineage>
        <taxon>Eukaryota</taxon>
        <taxon>Fungi</taxon>
        <taxon>Dikarya</taxon>
        <taxon>Ascomycota</taxon>
        <taxon>Pezizomycotina</taxon>
        <taxon>Dothideomycetes</taxon>
        <taxon>Pleosporomycetidae</taxon>
        <taxon>Pleosporales</taxon>
        <taxon>Pleosporineae</taxon>
        <taxon>Phaeosphaeriaceae</taxon>
        <taxon>Paraphoma</taxon>
    </lineage>
</organism>
<keyword evidence="1" id="KW-0812">Transmembrane</keyword>
<protein>
    <submittedName>
        <fullName evidence="2">Uncharacterized protein</fullName>
    </submittedName>
</protein>
<accession>A0A8K0QW05</accession>
<dbReference type="AlphaFoldDB" id="A0A8K0QW05"/>
<evidence type="ECO:0000313" key="3">
    <source>
        <dbReference type="Proteomes" id="UP000813461"/>
    </source>
</evidence>
<sequence>MCGASTTLIGSRYLLIRVRRAAVSLIGRANLDPTFWRLCGTEMCGWVVFGVGFLFGAGFGLRRAVWERWCAPARASGWWKSRGWRDTVECTTWGGVNLVVGHKVAFGYHSVELSLDVSLDGPEGSGVKTLGGVSTFLGFPRRTKIPHIVSVFLNLSTQGTFIDSYSFPSFGSSCAQAVPVKSGLRFMEDYARPRKVGLSEEIGSHIVRTRLLALPDA</sequence>
<feature type="transmembrane region" description="Helical" evidence="1">
    <location>
        <begin position="35"/>
        <end position="59"/>
    </location>
</feature>